<evidence type="ECO:0000259" key="4">
    <source>
        <dbReference type="Pfam" id="PF06725"/>
    </source>
</evidence>
<dbReference type="SUPFAM" id="SSF47090">
    <property type="entry name" value="PGBD-like"/>
    <property type="match status" value="1"/>
</dbReference>
<gene>
    <name evidence="5" type="ORF">C7B46_00870</name>
</gene>
<dbReference type="PANTHER" id="PTHR39160:SF4">
    <property type="entry name" value="RESUSCITATION-PROMOTING FACTOR RPFB"/>
    <property type="match status" value="1"/>
</dbReference>
<dbReference type="InterPro" id="IPR036908">
    <property type="entry name" value="RlpA-like_sf"/>
</dbReference>
<evidence type="ECO:0000259" key="3">
    <source>
        <dbReference type="Pfam" id="PF01471"/>
    </source>
</evidence>
<accession>A0A2T2XMB8</accession>
<dbReference type="InterPro" id="IPR002477">
    <property type="entry name" value="Peptidoglycan-bd-like"/>
</dbReference>
<dbReference type="EMBL" id="PXYW01000001">
    <property type="protein sequence ID" value="PSR35588.1"/>
    <property type="molecule type" value="Genomic_DNA"/>
</dbReference>
<keyword evidence="1 2" id="KW-0732">Signal</keyword>
<sequence length="245" mass="25530">MSIMATAPLVALAGTGANVFAATTSSVSLQQLEAEHPAMQQQLSYGSQGHWVMTLQADLALLGYSQVGPMDGIFGPETESGVKAFQSAENLPVTGVVNPITWQDILSGFGLTPAYTPGEGAPSATATSNNPQIIDGRPVIATYHMIATAYGPSLQDNYPYGPVDAFGQPLEPGMIAVDPSVIPLKSTVYVQGYQDNNLPSGGFEGQAMDTGGAIQGDRIDIYMDASPSVVSNFGIQPVTVYVLGQ</sequence>
<evidence type="ECO:0000313" key="5">
    <source>
        <dbReference type="EMBL" id="PSR35588.1"/>
    </source>
</evidence>
<feature type="domain" description="3D" evidence="4">
    <location>
        <begin position="175"/>
        <end position="243"/>
    </location>
</feature>
<dbReference type="GO" id="GO:0004553">
    <property type="term" value="F:hydrolase activity, hydrolyzing O-glycosyl compounds"/>
    <property type="evidence" value="ECO:0007669"/>
    <property type="project" value="InterPro"/>
</dbReference>
<dbReference type="SUPFAM" id="SSF50685">
    <property type="entry name" value="Barwin-like endoglucanases"/>
    <property type="match status" value="1"/>
</dbReference>
<dbReference type="Gene3D" id="2.40.40.10">
    <property type="entry name" value="RlpA-like domain"/>
    <property type="match status" value="1"/>
</dbReference>
<dbReference type="Gene3D" id="1.10.101.10">
    <property type="entry name" value="PGBD-like superfamily/PGBD"/>
    <property type="match status" value="1"/>
</dbReference>
<dbReference type="Pfam" id="PF06725">
    <property type="entry name" value="3D"/>
    <property type="match status" value="1"/>
</dbReference>
<dbReference type="InterPro" id="IPR059180">
    <property type="entry name" value="3D_YorM"/>
</dbReference>
<evidence type="ECO:0000256" key="1">
    <source>
        <dbReference type="ARBA" id="ARBA00022729"/>
    </source>
</evidence>
<proteinExistence type="predicted"/>
<organism evidence="5 6">
    <name type="scientific">Sulfobacillus benefaciens</name>
    <dbReference type="NCBI Taxonomy" id="453960"/>
    <lineage>
        <taxon>Bacteria</taxon>
        <taxon>Bacillati</taxon>
        <taxon>Bacillota</taxon>
        <taxon>Clostridia</taxon>
        <taxon>Eubacteriales</taxon>
        <taxon>Clostridiales Family XVII. Incertae Sedis</taxon>
        <taxon>Sulfobacillus</taxon>
    </lineage>
</organism>
<feature type="domain" description="Peptidoglycan binding-like" evidence="3">
    <location>
        <begin position="52"/>
        <end position="103"/>
    </location>
</feature>
<dbReference type="Proteomes" id="UP000242972">
    <property type="component" value="Unassembled WGS sequence"/>
</dbReference>
<feature type="signal peptide" evidence="2">
    <location>
        <begin position="1"/>
        <end position="21"/>
    </location>
</feature>
<dbReference type="InterPro" id="IPR036365">
    <property type="entry name" value="PGBD-like_sf"/>
</dbReference>
<dbReference type="Pfam" id="PF01471">
    <property type="entry name" value="PG_binding_1"/>
    <property type="match status" value="1"/>
</dbReference>
<dbReference type="AlphaFoldDB" id="A0A2T2XMB8"/>
<dbReference type="GO" id="GO:0009254">
    <property type="term" value="P:peptidoglycan turnover"/>
    <property type="evidence" value="ECO:0007669"/>
    <property type="project" value="InterPro"/>
</dbReference>
<protein>
    <submittedName>
        <fullName evidence="5">Peptidoglycan-binding protein</fullName>
    </submittedName>
</protein>
<dbReference type="InterPro" id="IPR051933">
    <property type="entry name" value="Resuscitation_pf_RpfB"/>
</dbReference>
<reference evidence="5 6" key="1">
    <citation type="journal article" date="2014" name="BMC Genomics">
        <title>Comparison of environmental and isolate Sulfobacillus genomes reveals diverse carbon, sulfur, nitrogen, and hydrogen metabolisms.</title>
        <authorList>
            <person name="Justice N.B."/>
            <person name="Norman A."/>
            <person name="Brown C.T."/>
            <person name="Singh A."/>
            <person name="Thomas B.C."/>
            <person name="Banfield J.F."/>
        </authorList>
    </citation>
    <scope>NUCLEOTIDE SEQUENCE [LARGE SCALE GENOMIC DNA]</scope>
    <source>
        <strain evidence="5">AMDSBA4</strain>
    </source>
</reference>
<evidence type="ECO:0000313" key="6">
    <source>
        <dbReference type="Proteomes" id="UP000242972"/>
    </source>
</evidence>
<evidence type="ECO:0000256" key="2">
    <source>
        <dbReference type="SAM" id="SignalP"/>
    </source>
</evidence>
<dbReference type="InterPro" id="IPR010611">
    <property type="entry name" value="3D_dom"/>
</dbReference>
<dbReference type="PANTHER" id="PTHR39160">
    <property type="entry name" value="CELL WALL-BINDING PROTEIN YOCH"/>
    <property type="match status" value="1"/>
</dbReference>
<name>A0A2T2XMB8_9FIRM</name>
<dbReference type="GO" id="GO:0019867">
    <property type="term" value="C:outer membrane"/>
    <property type="evidence" value="ECO:0007669"/>
    <property type="project" value="InterPro"/>
</dbReference>
<comment type="caution">
    <text evidence="5">The sequence shown here is derived from an EMBL/GenBank/DDBJ whole genome shotgun (WGS) entry which is preliminary data.</text>
</comment>
<dbReference type="InterPro" id="IPR036366">
    <property type="entry name" value="PGBDSf"/>
</dbReference>
<feature type="chain" id="PRO_5015529457" evidence="2">
    <location>
        <begin position="22"/>
        <end position="245"/>
    </location>
</feature>
<dbReference type="CDD" id="cd14667">
    <property type="entry name" value="3D_containing_proteins"/>
    <property type="match status" value="1"/>
</dbReference>